<accession>A0A6V7WR80</accession>
<reference evidence="2 3" key="1">
    <citation type="submission" date="2020-08" db="EMBL/GenBank/DDBJ databases">
        <authorList>
            <person name="Koutsovoulos G."/>
            <person name="Danchin GJ E."/>
        </authorList>
    </citation>
    <scope>NUCLEOTIDE SEQUENCE [LARGE SCALE GENOMIC DNA]</scope>
</reference>
<organism evidence="2 3">
    <name type="scientific">Meloidogyne enterolobii</name>
    <name type="common">Root-knot nematode worm</name>
    <name type="synonym">Meloidogyne mayaguensis</name>
    <dbReference type="NCBI Taxonomy" id="390850"/>
    <lineage>
        <taxon>Eukaryota</taxon>
        <taxon>Metazoa</taxon>
        <taxon>Ecdysozoa</taxon>
        <taxon>Nematoda</taxon>
        <taxon>Chromadorea</taxon>
        <taxon>Rhabditida</taxon>
        <taxon>Tylenchina</taxon>
        <taxon>Tylenchomorpha</taxon>
        <taxon>Tylenchoidea</taxon>
        <taxon>Meloidogynidae</taxon>
        <taxon>Meloidogyninae</taxon>
        <taxon>Meloidogyne</taxon>
    </lineage>
</organism>
<dbReference type="AlphaFoldDB" id="A0A6V7WR80"/>
<evidence type="ECO:0000313" key="3">
    <source>
        <dbReference type="Proteomes" id="UP000580250"/>
    </source>
</evidence>
<sequence>MISSERYSMAPQIDKLTVRLDTVEANEENNDKSTECKLRSALEYSQKAVKALTLLNLVSLLTAVLLGFALCCLKRRSNNKILISSLSG</sequence>
<keyword evidence="1" id="KW-0812">Transmembrane</keyword>
<evidence type="ECO:0000256" key="1">
    <source>
        <dbReference type="SAM" id="Phobius"/>
    </source>
</evidence>
<proteinExistence type="predicted"/>
<evidence type="ECO:0000313" key="2">
    <source>
        <dbReference type="EMBL" id="CAD2189483.1"/>
    </source>
</evidence>
<dbReference type="EMBL" id="CAJEWN010000751">
    <property type="protein sequence ID" value="CAD2189483.1"/>
    <property type="molecule type" value="Genomic_DNA"/>
</dbReference>
<dbReference type="Proteomes" id="UP000580250">
    <property type="component" value="Unassembled WGS sequence"/>
</dbReference>
<name>A0A6V7WR80_MELEN</name>
<comment type="caution">
    <text evidence="2">The sequence shown here is derived from an EMBL/GenBank/DDBJ whole genome shotgun (WGS) entry which is preliminary data.</text>
</comment>
<keyword evidence="1" id="KW-1133">Transmembrane helix</keyword>
<keyword evidence="1" id="KW-0472">Membrane</keyword>
<gene>
    <name evidence="2" type="ORF">MENT_LOCUS42207</name>
</gene>
<protein>
    <submittedName>
        <fullName evidence="2">Uncharacterized protein</fullName>
    </submittedName>
</protein>
<feature type="transmembrane region" description="Helical" evidence="1">
    <location>
        <begin position="51"/>
        <end position="73"/>
    </location>
</feature>
<dbReference type="OrthoDB" id="6139674at2759"/>